<protein>
    <submittedName>
        <fullName evidence="15">Uncharacterized protein LOC111290300</fullName>
    </submittedName>
</protein>
<dbReference type="PANTHER" id="PTHR43874:SF205">
    <property type="entry name" value="TWO-COMPONENT RESPONSE REGULATOR ORR23"/>
    <property type="match status" value="1"/>
</dbReference>
<evidence type="ECO:0000256" key="5">
    <source>
        <dbReference type="ARBA" id="ARBA00023012"/>
    </source>
</evidence>
<keyword evidence="5" id="KW-0902">Two-component regulatory system</keyword>
<dbReference type="SUPFAM" id="SSF46689">
    <property type="entry name" value="Homeodomain-like"/>
    <property type="match status" value="1"/>
</dbReference>
<dbReference type="InterPro" id="IPR017930">
    <property type="entry name" value="Myb_dom"/>
</dbReference>
<name>A0A6P5YA51_DURZI</name>
<keyword evidence="14" id="KW-1185">Reference proteome</keyword>
<evidence type="ECO:0000256" key="1">
    <source>
        <dbReference type="ARBA" id="ARBA00004123"/>
    </source>
</evidence>
<evidence type="ECO:0000259" key="13">
    <source>
        <dbReference type="PROSITE" id="PS51294"/>
    </source>
</evidence>
<keyword evidence="7" id="KW-0010">Activator</keyword>
<keyword evidence="6" id="KW-0805">Transcription regulation</keyword>
<comment type="caution">
    <text evidence="10">Lacks conserved residue(s) required for the propagation of feature annotation.</text>
</comment>
<dbReference type="PROSITE" id="PS51294">
    <property type="entry name" value="HTH_MYB"/>
    <property type="match status" value="1"/>
</dbReference>
<dbReference type="Proteomes" id="UP000515121">
    <property type="component" value="Unplaced"/>
</dbReference>
<dbReference type="InterPro" id="IPR001789">
    <property type="entry name" value="Sig_transdc_resp-reg_receiver"/>
</dbReference>
<evidence type="ECO:0000256" key="7">
    <source>
        <dbReference type="ARBA" id="ARBA00023159"/>
    </source>
</evidence>
<dbReference type="SMART" id="SM00448">
    <property type="entry name" value="REC"/>
    <property type="match status" value="1"/>
</dbReference>
<evidence type="ECO:0000259" key="12">
    <source>
        <dbReference type="PROSITE" id="PS50110"/>
    </source>
</evidence>
<keyword evidence="4" id="KW-0677">Repeat</keyword>
<dbReference type="GO" id="GO:0000160">
    <property type="term" value="P:phosphorelay signal transduction system"/>
    <property type="evidence" value="ECO:0007669"/>
    <property type="project" value="UniProtKB-KW"/>
</dbReference>
<feature type="domain" description="HTH myb-type" evidence="13">
    <location>
        <begin position="1096"/>
        <end position="1155"/>
    </location>
</feature>
<dbReference type="InterPro" id="IPR057135">
    <property type="entry name" value="At4g27190-like_LRR"/>
</dbReference>
<dbReference type="FunFam" id="1.10.10.60:FF:000007">
    <property type="entry name" value="Two-component response regulator"/>
    <property type="match status" value="1"/>
</dbReference>
<dbReference type="Gene3D" id="3.80.10.10">
    <property type="entry name" value="Ribonuclease Inhibitor"/>
    <property type="match status" value="2"/>
</dbReference>
<dbReference type="Pfam" id="PF05142">
    <property type="entry name" value="DUF702"/>
    <property type="match status" value="1"/>
</dbReference>
<dbReference type="InterPro" id="IPR032675">
    <property type="entry name" value="LRR_dom_sf"/>
</dbReference>
<dbReference type="PROSITE" id="PS50110">
    <property type="entry name" value="RESPONSE_REGULATORY"/>
    <property type="match status" value="1"/>
</dbReference>
<dbReference type="SUPFAM" id="SSF52058">
    <property type="entry name" value="L domain-like"/>
    <property type="match status" value="1"/>
</dbReference>
<evidence type="ECO:0000313" key="14">
    <source>
        <dbReference type="Proteomes" id="UP000515121"/>
    </source>
</evidence>
<dbReference type="RefSeq" id="XP_022737338.1">
    <property type="nucleotide sequence ID" value="XM_022881603.1"/>
</dbReference>
<evidence type="ECO:0000256" key="8">
    <source>
        <dbReference type="ARBA" id="ARBA00023163"/>
    </source>
</evidence>
<dbReference type="GO" id="GO:0009736">
    <property type="term" value="P:cytokinin-activated signaling pathway"/>
    <property type="evidence" value="ECO:0007669"/>
    <property type="project" value="InterPro"/>
</dbReference>
<evidence type="ECO:0000256" key="10">
    <source>
        <dbReference type="PROSITE-ProRule" id="PRU00169"/>
    </source>
</evidence>
<dbReference type="Gene3D" id="3.40.50.2300">
    <property type="match status" value="1"/>
</dbReference>
<dbReference type="InterPro" id="IPR055414">
    <property type="entry name" value="LRR_R13L4/SHOC2-like"/>
</dbReference>
<accession>A0A6P5YA51</accession>
<evidence type="ECO:0000256" key="2">
    <source>
        <dbReference type="ARBA" id="ARBA00022553"/>
    </source>
</evidence>
<keyword evidence="8" id="KW-0804">Transcription</keyword>
<gene>
    <name evidence="15" type="primary">LOC111290300</name>
</gene>
<reference evidence="15" key="1">
    <citation type="submission" date="2025-08" db="UniProtKB">
        <authorList>
            <consortium name="RefSeq"/>
        </authorList>
    </citation>
    <scope>IDENTIFICATION</scope>
    <source>
        <tissue evidence="15">Fruit stalk</tissue>
    </source>
</reference>
<evidence type="ECO:0000313" key="15">
    <source>
        <dbReference type="RefSeq" id="XP_022737338.1"/>
    </source>
</evidence>
<dbReference type="CDD" id="cd17584">
    <property type="entry name" value="REC_typeB_ARR-like"/>
    <property type="match status" value="1"/>
</dbReference>
<feature type="domain" description="Response regulatory" evidence="12">
    <location>
        <begin position="918"/>
        <end position="1031"/>
    </location>
</feature>
<dbReference type="InterPro" id="IPR001005">
    <property type="entry name" value="SANT/Myb"/>
</dbReference>
<dbReference type="Pfam" id="PF00072">
    <property type="entry name" value="Response_reg"/>
    <property type="match status" value="1"/>
</dbReference>
<keyword evidence="2" id="KW-0597">Phosphoprotein</keyword>
<dbReference type="InterPro" id="IPR009057">
    <property type="entry name" value="Homeodomain-like_sf"/>
</dbReference>
<evidence type="ECO:0000256" key="3">
    <source>
        <dbReference type="ARBA" id="ARBA00022614"/>
    </source>
</evidence>
<dbReference type="InterPro" id="IPR011006">
    <property type="entry name" value="CheY-like_superfamily"/>
</dbReference>
<feature type="region of interest" description="Disordered" evidence="11">
    <location>
        <begin position="1034"/>
        <end position="1098"/>
    </location>
</feature>
<evidence type="ECO:0000256" key="6">
    <source>
        <dbReference type="ARBA" id="ARBA00023015"/>
    </source>
</evidence>
<dbReference type="Pfam" id="PF00249">
    <property type="entry name" value="Myb_DNA-binding"/>
    <property type="match status" value="1"/>
</dbReference>
<dbReference type="Pfam" id="PF23247">
    <property type="entry name" value="LRR_RPS2"/>
    <property type="match status" value="1"/>
</dbReference>
<dbReference type="NCBIfam" id="TIGR01557">
    <property type="entry name" value="myb_SHAQKYF"/>
    <property type="match status" value="1"/>
</dbReference>
<dbReference type="OrthoDB" id="998760at2759"/>
<organism evidence="14 15">
    <name type="scientific">Durio zibethinus</name>
    <name type="common">Durian</name>
    <dbReference type="NCBI Taxonomy" id="66656"/>
    <lineage>
        <taxon>Eukaryota</taxon>
        <taxon>Viridiplantae</taxon>
        <taxon>Streptophyta</taxon>
        <taxon>Embryophyta</taxon>
        <taxon>Tracheophyta</taxon>
        <taxon>Spermatophyta</taxon>
        <taxon>Magnoliopsida</taxon>
        <taxon>eudicotyledons</taxon>
        <taxon>Gunneridae</taxon>
        <taxon>Pentapetalae</taxon>
        <taxon>rosids</taxon>
        <taxon>malvids</taxon>
        <taxon>Malvales</taxon>
        <taxon>Malvaceae</taxon>
        <taxon>Helicteroideae</taxon>
        <taxon>Durio</taxon>
    </lineage>
</organism>
<evidence type="ECO:0000256" key="11">
    <source>
        <dbReference type="SAM" id="MobiDB-lite"/>
    </source>
</evidence>
<dbReference type="Gene3D" id="1.10.10.60">
    <property type="entry name" value="Homeodomain-like"/>
    <property type="match status" value="1"/>
</dbReference>
<dbReference type="Pfam" id="PF23598">
    <property type="entry name" value="LRR_14"/>
    <property type="match status" value="1"/>
</dbReference>
<dbReference type="KEGG" id="dzi:111290300"/>
<comment type="subcellular location">
    <subcellularLocation>
        <location evidence="1">Nucleus</location>
    </subcellularLocation>
</comment>
<feature type="compositionally biased region" description="Basic and acidic residues" evidence="11">
    <location>
        <begin position="1086"/>
        <end position="1096"/>
    </location>
</feature>
<keyword evidence="3" id="KW-0433">Leucine-rich repeat</keyword>
<evidence type="ECO:0000256" key="9">
    <source>
        <dbReference type="ARBA" id="ARBA00023242"/>
    </source>
</evidence>
<feature type="compositionally biased region" description="Polar residues" evidence="11">
    <location>
        <begin position="1057"/>
        <end position="1066"/>
    </location>
</feature>
<feature type="compositionally biased region" description="Basic and acidic residues" evidence="11">
    <location>
        <begin position="870"/>
        <end position="888"/>
    </location>
</feature>
<proteinExistence type="predicted"/>
<dbReference type="InterPro" id="IPR045279">
    <property type="entry name" value="ARR-like"/>
</dbReference>
<feature type="region of interest" description="Disordered" evidence="11">
    <location>
        <begin position="854"/>
        <end position="888"/>
    </location>
</feature>
<dbReference type="GO" id="GO:0003677">
    <property type="term" value="F:DNA binding"/>
    <property type="evidence" value="ECO:0007669"/>
    <property type="project" value="InterPro"/>
</dbReference>
<dbReference type="PANTHER" id="PTHR43874">
    <property type="entry name" value="TWO-COMPONENT RESPONSE REGULATOR"/>
    <property type="match status" value="1"/>
</dbReference>
<sequence>MTVMKLMYRRGRKKFGPNEGIYNKRFEIWSQYFHKQQQDVNNYSLEAGPSRRASELNLSDESSSRSAGFMIMRQGSMNCQDCGNKPKKEYCQVFQCQTDVKGTWVPAAKRRRRQQLTAAQQEKKKIFKNTKTKLQLSVPKASGSRLTELRKEEEWAAREIHLTGDKHNVSELLSVPKASGSGLTEPQKEEEWTAKEIHFTGNKHNVSELPKSPNCSSLIAVYLQGNYELTAIPPLFFQHMALLQVLDLSRTSIKSLPESLPKLVALKRLLLRGCELFMELSPQVGKLKNLEELDLDETQIMDLPREIGELLKLRHFRVSFYHICGKKKGKSDIVIHPETISSLSQLAQLSIDVNPEDKRWEDSVEVVVKEVCNSKALRTLSLYLPRFQLLENISFLYPSLSHFRFTVGHHKRRVISRVPAEVEAKFRNGDKCLKFVNGENIPIEIKGVLYYATSFFLDHHKTATNLSEFGIENMKWLKFCLLAECNKMETLIDGEMHYERNEDDRSESDLGSVEHVLESLEYLSIYYMDNLGSIWRGPNRYGCMSKLKFLALHTCPQLINIFSHSLLENFVNLEEIILEDCPQVTSLLSHASVKPKISDKIFLPRLKRLLLLYLPELVSISNGLLIAPKLESIGCYNCPKLKSILKMELSSKTLKIIKGECQWWEDLNWNETEWGNRPAYLMRIFSPINNEKDVMTQLAEDRDLLEATIENEGQQPDDEKLLDVSARDHKGQCSGYTEEIKTETDMITMSTPSVSPYLYEMQHGSIPMPLKMEEGPMYEDWNELAESQIREMAYLEKKIIEAEAELMPKVDVTSPTSEKGMNSDENVSIESAHLSGPDCVFANEYAGIAKVSIQDESQESEDENLFEVSKQADDQQTDGKAERERPILERNKKRSCLEKMGGSTSEDGHMDRFPVGMRVLAVDDDPCFLKVLENMLRKCQYHVTTTNQAITALKMLRENRNKYDLVISEVNLPDMDGFKLLELVVLEMDLPVIMLSAHLDTPIKAITHGACDCLLKPVRMTELKNIWQHVVRRKKPDSEDQINDPNQDKARRGTGEAGQTSTSSSDQKVKKKRKDQGEDEEAEGVDNGHENEDPSTQKKPRIVWSVELHREFIAAVNKLGLDKAVPKKILDLMNIKGLTREHVASHLQKYRLYLRRLACVATQQANMSAALGSKDPSYLGMGSLDGFGDLRTLTGPGMLSNTSLSSCQPGVMISGLNSSAALSLRGISPGVIQPGHSQTLNNSIDGLGKIEPAVLPAKQNQNGTLFRGIPTSVELNQPSQSKSTNHFGEFNSVNDPNVFGVATYFQDARVTVGSSSNSLFTASGNPLLLQANTQHTEGI</sequence>
<keyword evidence="9" id="KW-0539">Nucleus</keyword>
<dbReference type="InterPro" id="IPR006447">
    <property type="entry name" value="Myb_dom_plants"/>
</dbReference>
<evidence type="ECO:0000256" key="4">
    <source>
        <dbReference type="ARBA" id="ARBA00022737"/>
    </source>
</evidence>
<dbReference type="GeneID" id="111290300"/>
<dbReference type="SUPFAM" id="SSF52172">
    <property type="entry name" value="CheY-like"/>
    <property type="match status" value="1"/>
</dbReference>
<feature type="compositionally biased region" description="Acidic residues" evidence="11">
    <location>
        <begin position="856"/>
        <end position="865"/>
    </location>
</feature>
<dbReference type="InterPro" id="IPR003591">
    <property type="entry name" value="Leu-rich_rpt_typical-subtyp"/>
</dbReference>
<dbReference type="SMART" id="SM00369">
    <property type="entry name" value="LRR_TYP"/>
    <property type="match status" value="2"/>
</dbReference>
<dbReference type="GO" id="GO:0005634">
    <property type="term" value="C:nucleus"/>
    <property type="evidence" value="ECO:0007669"/>
    <property type="project" value="UniProtKB-SubCell"/>
</dbReference>